<sequence length="559" mass="62826">MKRRYSAALLAVILCVLIAAYNIIYHPVQSGVPVTSFPKVTHRILLVPLDSRPPCRTFVIDAARIAGCEIVTPPTEILDYYSQPGETEALQKWTMENIAGCDAAILSIDQLLHGGLLASREAKKTSEDADRLIAFLNSLHTAYPAIPLYAFNILPRILPPDSIDGRDEKKYLMEYSRLADRIDIATAPSEDELGELEWLRSVIPPESLRRYDLLFSENARLNKRLIELAAGGALNRLVIGQDDGERYGIPNREKRELIRHIKTLKLSDEKVFLTFGADEIALSLLAYIEAQRDGFSPGISIKCNSEATPWRIMPYMAATMENTAQEKIILVGGRHTSEAASDFTLYLSANDRETLSSRRKNSDEIKTAIDNGKHIALVDLGFEFRGDEALLPFLTKNGTPLHALYSYAGWNTASNAIGTAVAQAVIFETARRRAESPEELAALAHAQFTYLDQRFLEDYFYLKDIIDSVNFSLIRAGYVNTSDLDLDHNSRWANAMLQRAMRLRAESFSGSYAWRAPVELHSENSFGTFSAHRLSQDSWFPWPRTFEIMLQAKTELLQK</sequence>
<evidence type="ECO:0008006" key="3">
    <source>
        <dbReference type="Google" id="ProtNLM"/>
    </source>
</evidence>
<dbReference type="Pfam" id="PF13552">
    <property type="entry name" value="DUF4127"/>
    <property type="match status" value="1"/>
</dbReference>
<dbReference type="STRING" id="1123243.SAMN02745190_00384"/>
<reference evidence="1 2" key="1">
    <citation type="submission" date="2016-11" db="EMBL/GenBank/DDBJ databases">
        <authorList>
            <person name="Jaros S."/>
            <person name="Januszkiewicz K."/>
            <person name="Wedrychowicz H."/>
        </authorList>
    </citation>
    <scope>NUCLEOTIDE SEQUENCE [LARGE SCALE GENOMIC DNA]</scope>
    <source>
        <strain evidence="1 2">DSM 10502</strain>
    </source>
</reference>
<gene>
    <name evidence="1" type="ORF">SAMN02745190_00384</name>
</gene>
<evidence type="ECO:0000313" key="1">
    <source>
        <dbReference type="EMBL" id="SHE40160.1"/>
    </source>
</evidence>
<proteinExistence type="predicted"/>
<organism evidence="1 2">
    <name type="scientific">Schwartzia succinivorans DSM 10502</name>
    <dbReference type="NCBI Taxonomy" id="1123243"/>
    <lineage>
        <taxon>Bacteria</taxon>
        <taxon>Bacillati</taxon>
        <taxon>Bacillota</taxon>
        <taxon>Negativicutes</taxon>
        <taxon>Selenomonadales</taxon>
        <taxon>Selenomonadaceae</taxon>
        <taxon>Schwartzia</taxon>
    </lineage>
</organism>
<evidence type="ECO:0000313" key="2">
    <source>
        <dbReference type="Proteomes" id="UP000184404"/>
    </source>
</evidence>
<keyword evidence="2" id="KW-1185">Reference proteome</keyword>
<dbReference type="RefSeq" id="WP_072934482.1">
    <property type="nucleotide sequence ID" value="NZ_FQUG01000002.1"/>
</dbReference>
<dbReference type="Proteomes" id="UP000184404">
    <property type="component" value="Unassembled WGS sequence"/>
</dbReference>
<dbReference type="OrthoDB" id="9789552at2"/>
<protein>
    <recommendedName>
        <fullName evidence="3">DUF4127 family protein</fullName>
    </recommendedName>
</protein>
<accession>A0A1M4T6V9</accession>
<dbReference type="AlphaFoldDB" id="A0A1M4T6V9"/>
<name>A0A1M4T6V9_9FIRM</name>
<dbReference type="InterPro" id="IPR025394">
    <property type="entry name" value="DUF4127"/>
</dbReference>
<dbReference type="EMBL" id="FQUG01000002">
    <property type="protein sequence ID" value="SHE40160.1"/>
    <property type="molecule type" value="Genomic_DNA"/>
</dbReference>